<evidence type="ECO:0000259" key="2">
    <source>
        <dbReference type="Pfam" id="PF08327"/>
    </source>
</evidence>
<organism evidence="3 4">
    <name type="scientific">Ammonicoccus fulvus</name>
    <dbReference type="NCBI Taxonomy" id="3138240"/>
    <lineage>
        <taxon>Bacteria</taxon>
        <taxon>Bacillati</taxon>
        <taxon>Actinomycetota</taxon>
        <taxon>Actinomycetes</taxon>
        <taxon>Propionibacteriales</taxon>
        <taxon>Propionibacteriaceae</taxon>
        <taxon>Ammonicoccus</taxon>
    </lineage>
</organism>
<feature type="domain" description="Activator of Hsp90 ATPase homologue 1/2-like C-terminal" evidence="2">
    <location>
        <begin position="14"/>
        <end position="152"/>
    </location>
</feature>
<dbReference type="SUPFAM" id="SSF55961">
    <property type="entry name" value="Bet v1-like"/>
    <property type="match status" value="1"/>
</dbReference>
<dbReference type="InterPro" id="IPR013538">
    <property type="entry name" value="ASHA1/2-like_C"/>
</dbReference>
<evidence type="ECO:0000256" key="1">
    <source>
        <dbReference type="ARBA" id="ARBA00006817"/>
    </source>
</evidence>
<protein>
    <submittedName>
        <fullName evidence="3">SRPBCC domain-containing protein</fullName>
    </submittedName>
</protein>
<name>A0ABZ3FP97_9ACTN</name>
<dbReference type="InterPro" id="IPR023393">
    <property type="entry name" value="START-like_dom_sf"/>
</dbReference>
<dbReference type="Pfam" id="PF08327">
    <property type="entry name" value="AHSA1"/>
    <property type="match status" value="1"/>
</dbReference>
<dbReference type="RefSeq" id="WP_425309317.1">
    <property type="nucleotide sequence ID" value="NZ_CP154795.1"/>
</dbReference>
<accession>A0ABZ3FP97</accession>
<evidence type="ECO:0000313" key="3">
    <source>
        <dbReference type="EMBL" id="XAN07859.1"/>
    </source>
</evidence>
<proteinExistence type="inferred from homology"/>
<gene>
    <name evidence="3" type="ORF">AADG42_11265</name>
</gene>
<sequence>MSNDAIQIYSIYVKAPAQQVWEAITQSEYTTQWGYGGPTLIDQRPGGTYRNLTTDEMKQMGLGEVAINGEVLEIDPPNRLVLAWQPAWHPESAPTRLTWEFTEYPSGLTFVKLTHDLTAAPEYAAEVAGGHDPASGGGGWPWCLAGLKTLLETGQSMDEPAAS</sequence>
<reference evidence="3 4" key="1">
    <citation type="submission" date="2024-04" db="EMBL/GenBank/DDBJ databases">
        <title>Isolation of an actinomycete strain from pig manure.</title>
        <authorList>
            <person name="Gong T."/>
            <person name="Yu Z."/>
            <person name="An M."/>
            <person name="Wei C."/>
            <person name="Yang W."/>
            <person name="Liu L."/>
        </authorList>
    </citation>
    <scope>NUCLEOTIDE SEQUENCE [LARGE SCALE GENOMIC DNA]</scope>
    <source>
        <strain evidence="3 4">ZF39</strain>
    </source>
</reference>
<dbReference type="EMBL" id="CP154795">
    <property type="protein sequence ID" value="XAN07859.1"/>
    <property type="molecule type" value="Genomic_DNA"/>
</dbReference>
<dbReference type="Proteomes" id="UP001442841">
    <property type="component" value="Chromosome"/>
</dbReference>
<comment type="similarity">
    <text evidence="1">Belongs to the AHA1 family.</text>
</comment>
<keyword evidence="4" id="KW-1185">Reference proteome</keyword>
<dbReference type="Gene3D" id="3.30.530.20">
    <property type="match status" value="1"/>
</dbReference>
<evidence type="ECO:0000313" key="4">
    <source>
        <dbReference type="Proteomes" id="UP001442841"/>
    </source>
</evidence>